<organism evidence="1 2">
    <name type="scientific">Acropora cervicornis</name>
    <name type="common">Staghorn coral</name>
    <dbReference type="NCBI Taxonomy" id="6130"/>
    <lineage>
        <taxon>Eukaryota</taxon>
        <taxon>Metazoa</taxon>
        <taxon>Cnidaria</taxon>
        <taxon>Anthozoa</taxon>
        <taxon>Hexacorallia</taxon>
        <taxon>Scleractinia</taxon>
        <taxon>Astrocoeniina</taxon>
        <taxon>Acroporidae</taxon>
        <taxon>Acropora</taxon>
    </lineage>
</organism>
<dbReference type="AlphaFoldDB" id="A0AAD9PY49"/>
<proteinExistence type="predicted"/>
<sequence length="79" mass="8883">QVHACTDICLIFKLLLPKHSYLRKRKRRAPTVEQHVALKEVHCIGLLLESRKFSSCLSNGVCGGIHDIVQEFTPTSIQA</sequence>
<gene>
    <name evidence="1" type="ORF">P5673_027997</name>
</gene>
<dbReference type="EMBL" id="JARQWQ010000100">
    <property type="protein sequence ID" value="KAK2551232.1"/>
    <property type="molecule type" value="Genomic_DNA"/>
</dbReference>
<keyword evidence="2" id="KW-1185">Reference proteome</keyword>
<name>A0AAD9PY49_ACRCE</name>
<dbReference type="Proteomes" id="UP001249851">
    <property type="component" value="Unassembled WGS sequence"/>
</dbReference>
<evidence type="ECO:0000313" key="1">
    <source>
        <dbReference type="EMBL" id="KAK2551232.1"/>
    </source>
</evidence>
<protein>
    <submittedName>
        <fullName evidence="1">Uncharacterized protein</fullName>
    </submittedName>
</protein>
<reference evidence="1" key="2">
    <citation type="journal article" date="2023" name="Science">
        <title>Genomic signatures of disease resistance in endangered staghorn corals.</title>
        <authorList>
            <person name="Vollmer S.V."/>
            <person name="Selwyn J.D."/>
            <person name="Despard B.A."/>
            <person name="Roesel C.L."/>
        </authorList>
    </citation>
    <scope>NUCLEOTIDE SEQUENCE</scope>
    <source>
        <strain evidence="1">K2</strain>
    </source>
</reference>
<feature type="non-terminal residue" evidence="1">
    <location>
        <position position="79"/>
    </location>
</feature>
<accession>A0AAD9PY49</accession>
<reference evidence="1" key="1">
    <citation type="journal article" date="2023" name="G3 (Bethesda)">
        <title>Whole genome assembly and annotation of the endangered Caribbean coral Acropora cervicornis.</title>
        <authorList>
            <person name="Selwyn J.D."/>
            <person name="Vollmer S.V."/>
        </authorList>
    </citation>
    <scope>NUCLEOTIDE SEQUENCE</scope>
    <source>
        <strain evidence="1">K2</strain>
    </source>
</reference>
<evidence type="ECO:0000313" key="2">
    <source>
        <dbReference type="Proteomes" id="UP001249851"/>
    </source>
</evidence>
<comment type="caution">
    <text evidence="1">The sequence shown here is derived from an EMBL/GenBank/DDBJ whole genome shotgun (WGS) entry which is preliminary data.</text>
</comment>